<dbReference type="SUPFAM" id="SSF51445">
    <property type="entry name" value="(Trans)glycosidases"/>
    <property type="match status" value="1"/>
</dbReference>
<keyword evidence="3" id="KW-0326">Glycosidase</keyword>
<proteinExistence type="inferred from homology"/>
<sequence>MVLIKHDSLAWMALAGACLFPSTTPAVAASPAQQAQGNRTVVELGDGWRFRKGDIPAQSPEFDDRDWSNVTVPHTWNRVGDYDAAAHVAGSSGRQLDKYMGVAWYRLSFVPPAAGPDKRIWLEFDAASRTAEVWLNGKRLGAHAGGFSRFRFDATDAIDKGGRNYLAVRVDNSEPQSGNATADTLPLAGDFFVQGGLYRPVRLIVTDAAHFSMDDFGGPGIYARTKSIASRTATVSVVAKLASERTGPLQGSVVTRLVATDGKIAARSVSPILLQSGGRVEVSQELTVPDAHLWQGTKDPYLYSLETELRDGKGRLLDRTEQPLGIRQFRIDPDKGFFINGEHVALHGVGLHQDSMEAGWAMTKSQIADRIATIRDMGANTIRLTHYQHGEPIHDLADRYGLVLWDEIALVTAWTLDKAQGAAPPEIMAQARQQLVELIRQNYNHPSVALWGIANEVDFGPMRPDFLGRGLKVSPSDPTPMLEELAAIVRNEDPDRASTLATCCEDRGMPDVPIVANAVPVSGGNRYFGWYYGKPEEVGPHFDALHAKRPSQPQAITEYGAGGALSIHTDNPLGGPFDMGGHDQPEEYQSWLHEKTWPILEKRPYLFASWLWNAFDFATVTRTEGDAKDINTKGLVSYDGRTRKDAFYYYRAHWSGQPTVHVNGRRYVQRAYPTTDISVYSNAPRTKLFLNGKELGEQGECDNLVCVWSDVRLSAGTNRVEAVGSFADKDVRDAVTWNLDASRASGYYIDSGALVAARGYGSDTFFKGGSAGSTDQHPRGRPAVLAPIVPDEEHAQLATFREGDFSYRLPVEPGRYSITLRFVEPRVAPGERVFDVKANGKTVLAGLDVAREAGAPSTLVARTVTVDVTGNALDLQFVPRKGDAIVSTIEVRPSA</sequence>
<name>A0A1U6HTT8_9SPHN</name>
<dbReference type="PROSITE" id="PS51257">
    <property type="entry name" value="PROKAR_LIPOPROTEIN"/>
    <property type="match status" value="1"/>
</dbReference>
<evidence type="ECO:0000259" key="6">
    <source>
        <dbReference type="Pfam" id="PF02836"/>
    </source>
</evidence>
<dbReference type="SUPFAM" id="SSF49303">
    <property type="entry name" value="beta-Galactosidase/glucuronidase domain"/>
    <property type="match status" value="1"/>
</dbReference>
<keyword evidence="2" id="KW-0378">Hydrolase</keyword>
<feature type="domain" description="Glycosyl hydrolases family 2 sugar binding" evidence="7">
    <location>
        <begin position="54"/>
        <end position="204"/>
    </location>
</feature>
<reference evidence="11" key="1">
    <citation type="submission" date="2017-02" db="EMBL/GenBank/DDBJ databases">
        <authorList>
            <person name="Varghese N."/>
            <person name="Submissions S."/>
        </authorList>
    </citation>
    <scope>NUCLEOTIDE SEQUENCE [LARGE SCALE GENOMIC DNA]</scope>
    <source>
        <strain evidence="11">SM117</strain>
    </source>
</reference>
<dbReference type="Pfam" id="PF16355">
    <property type="entry name" value="DUF4982"/>
    <property type="match status" value="1"/>
</dbReference>
<feature type="chain" id="PRO_5012323810" evidence="4">
    <location>
        <begin position="29"/>
        <end position="895"/>
    </location>
</feature>
<dbReference type="Pfam" id="PF02837">
    <property type="entry name" value="Glyco_hydro_2_N"/>
    <property type="match status" value="1"/>
</dbReference>
<comment type="similarity">
    <text evidence="1">Belongs to the glycosyl hydrolase 2 family.</text>
</comment>
<dbReference type="PRINTS" id="PR00132">
    <property type="entry name" value="GLHYDRLASE2"/>
</dbReference>
<dbReference type="Pfam" id="PF02836">
    <property type="entry name" value="Glyco_hydro_2_C"/>
    <property type="match status" value="1"/>
</dbReference>
<evidence type="ECO:0000259" key="9">
    <source>
        <dbReference type="Pfam" id="PF16355"/>
    </source>
</evidence>
<dbReference type="GO" id="GO:0004553">
    <property type="term" value="F:hydrolase activity, hydrolyzing O-glycosyl compounds"/>
    <property type="evidence" value="ECO:0007669"/>
    <property type="project" value="InterPro"/>
</dbReference>
<evidence type="ECO:0000256" key="2">
    <source>
        <dbReference type="ARBA" id="ARBA00022801"/>
    </source>
</evidence>
<evidence type="ECO:0000259" key="5">
    <source>
        <dbReference type="Pfam" id="PF00703"/>
    </source>
</evidence>
<protein>
    <submittedName>
        <fullName evidence="10">Beta-galactosidase</fullName>
    </submittedName>
</protein>
<dbReference type="InterPro" id="IPR017853">
    <property type="entry name" value="GH"/>
</dbReference>
<dbReference type="Gene3D" id="2.60.120.430">
    <property type="entry name" value="Galactose-binding lectin"/>
    <property type="match status" value="1"/>
</dbReference>
<organism evidence="10 11">
    <name type="scientific">Novosphingobium mathurense</name>
    <dbReference type="NCBI Taxonomy" id="428990"/>
    <lineage>
        <taxon>Bacteria</taxon>
        <taxon>Pseudomonadati</taxon>
        <taxon>Pseudomonadota</taxon>
        <taxon>Alphaproteobacteria</taxon>
        <taxon>Sphingomonadales</taxon>
        <taxon>Sphingomonadaceae</taxon>
        <taxon>Novosphingobium</taxon>
    </lineage>
</organism>
<feature type="domain" description="Glycoside hydrolase family 2 immunoglobulin-like beta-sandwich" evidence="5">
    <location>
        <begin position="224"/>
        <end position="327"/>
    </location>
</feature>
<dbReference type="InterPro" id="IPR008979">
    <property type="entry name" value="Galactose-bd-like_sf"/>
</dbReference>
<feature type="domain" description="Malectin" evidence="8">
    <location>
        <begin position="802"/>
        <end position="886"/>
    </location>
</feature>
<evidence type="ECO:0000259" key="8">
    <source>
        <dbReference type="Pfam" id="PF11721"/>
    </source>
</evidence>
<evidence type="ECO:0000256" key="3">
    <source>
        <dbReference type="ARBA" id="ARBA00023295"/>
    </source>
</evidence>
<feature type="domain" description="DUF4982" evidence="9">
    <location>
        <begin position="675"/>
        <end position="725"/>
    </location>
</feature>
<dbReference type="InterPro" id="IPR006103">
    <property type="entry name" value="Glyco_hydro_2_cat"/>
</dbReference>
<accession>A0A1U6HTT8</accession>
<keyword evidence="11" id="KW-1185">Reference proteome</keyword>
<dbReference type="PANTHER" id="PTHR42732:SF1">
    <property type="entry name" value="BETA-MANNOSIDASE"/>
    <property type="match status" value="1"/>
</dbReference>
<evidence type="ECO:0000313" key="10">
    <source>
        <dbReference type="EMBL" id="SLJ99061.1"/>
    </source>
</evidence>
<dbReference type="Pfam" id="PF00703">
    <property type="entry name" value="Glyco_hydro_2"/>
    <property type="match status" value="1"/>
</dbReference>
<dbReference type="PANTHER" id="PTHR42732">
    <property type="entry name" value="BETA-GALACTOSIDASE"/>
    <property type="match status" value="1"/>
</dbReference>
<feature type="signal peptide" evidence="4">
    <location>
        <begin position="1"/>
        <end position="28"/>
    </location>
</feature>
<dbReference type="Gene3D" id="3.20.20.80">
    <property type="entry name" value="Glycosidases"/>
    <property type="match status" value="1"/>
</dbReference>
<dbReference type="InterPro" id="IPR032311">
    <property type="entry name" value="DUF4982"/>
</dbReference>
<dbReference type="InterPro" id="IPR006102">
    <property type="entry name" value="Ig-like_GH2"/>
</dbReference>
<keyword evidence="4" id="KW-0732">Signal</keyword>
<dbReference type="Gene3D" id="2.60.120.260">
    <property type="entry name" value="Galactose-binding domain-like"/>
    <property type="match status" value="1"/>
</dbReference>
<feature type="domain" description="Glycoside hydrolase family 2 catalytic" evidence="6">
    <location>
        <begin position="334"/>
        <end position="653"/>
    </location>
</feature>
<dbReference type="InterPro" id="IPR036156">
    <property type="entry name" value="Beta-gal/glucu_dom_sf"/>
</dbReference>
<dbReference type="SUPFAM" id="SSF49785">
    <property type="entry name" value="Galactose-binding domain-like"/>
    <property type="match status" value="2"/>
</dbReference>
<dbReference type="Proteomes" id="UP000190989">
    <property type="component" value="Unassembled WGS sequence"/>
</dbReference>
<dbReference type="AlphaFoldDB" id="A0A1U6HTT8"/>
<evidence type="ECO:0000313" key="11">
    <source>
        <dbReference type="Proteomes" id="UP000190989"/>
    </source>
</evidence>
<dbReference type="STRING" id="428990.SAMN06295987_10332"/>
<dbReference type="InterPro" id="IPR051913">
    <property type="entry name" value="GH2_Domain-Containing"/>
</dbReference>
<gene>
    <name evidence="10" type="ORF">SAMN06295987_10332</name>
</gene>
<dbReference type="GO" id="GO:0005975">
    <property type="term" value="P:carbohydrate metabolic process"/>
    <property type="evidence" value="ECO:0007669"/>
    <property type="project" value="InterPro"/>
</dbReference>
<evidence type="ECO:0000256" key="4">
    <source>
        <dbReference type="SAM" id="SignalP"/>
    </source>
</evidence>
<evidence type="ECO:0000256" key="1">
    <source>
        <dbReference type="ARBA" id="ARBA00007401"/>
    </source>
</evidence>
<dbReference type="EMBL" id="FVZE01000003">
    <property type="protein sequence ID" value="SLJ99061.1"/>
    <property type="molecule type" value="Genomic_DNA"/>
</dbReference>
<dbReference type="Pfam" id="PF11721">
    <property type="entry name" value="Malectin"/>
    <property type="match status" value="1"/>
</dbReference>
<evidence type="ECO:0000259" key="7">
    <source>
        <dbReference type="Pfam" id="PF02837"/>
    </source>
</evidence>
<dbReference type="InterPro" id="IPR013783">
    <property type="entry name" value="Ig-like_fold"/>
</dbReference>
<dbReference type="InterPro" id="IPR021720">
    <property type="entry name" value="Malectin_dom"/>
</dbReference>
<dbReference type="InterPro" id="IPR006101">
    <property type="entry name" value="Glyco_hydro_2"/>
</dbReference>
<dbReference type="InterPro" id="IPR006104">
    <property type="entry name" value="Glyco_hydro_2_N"/>
</dbReference>
<dbReference type="Gene3D" id="2.60.40.10">
    <property type="entry name" value="Immunoglobulins"/>
    <property type="match status" value="2"/>
</dbReference>